<gene>
    <name evidence="2" type="ORF">AB1471_11245</name>
</gene>
<feature type="signal peptide" evidence="1">
    <location>
        <begin position="1"/>
        <end position="30"/>
    </location>
</feature>
<accession>A0ABV3Q4V2</accession>
<reference evidence="2 3" key="1">
    <citation type="journal article" date="1979" name="Int. J. Syst. Evol. Microbiol.">
        <title>Bacillus globisporus subsp. marinus subsp. nov.</title>
        <authorList>
            <person name="Liu H."/>
        </authorList>
    </citation>
    <scope>NUCLEOTIDE SEQUENCE [LARGE SCALE GENOMIC DNA]</scope>
    <source>
        <strain evidence="2 3">DSM 1297</strain>
    </source>
</reference>
<keyword evidence="3" id="KW-1185">Reference proteome</keyword>
<dbReference type="InterPro" id="IPR051922">
    <property type="entry name" value="Bact_Sporulation_Assoc"/>
</dbReference>
<proteinExistence type="predicted"/>
<organism evidence="2 3">
    <name type="scientific">Jeotgalibacillus marinus</name>
    <dbReference type="NCBI Taxonomy" id="86667"/>
    <lineage>
        <taxon>Bacteria</taxon>
        <taxon>Bacillati</taxon>
        <taxon>Bacillota</taxon>
        <taxon>Bacilli</taxon>
        <taxon>Bacillales</taxon>
        <taxon>Caryophanaceae</taxon>
        <taxon>Jeotgalibacillus</taxon>
    </lineage>
</organism>
<evidence type="ECO:0000313" key="3">
    <source>
        <dbReference type="Proteomes" id="UP001556040"/>
    </source>
</evidence>
<evidence type="ECO:0000313" key="2">
    <source>
        <dbReference type="EMBL" id="MEW9502370.1"/>
    </source>
</evidence>
<feature type="chain" id="PRO_5045729059" evidence="1">
    <location>
        <begin position="31"/>
        <end position="345"/>
    </location>
</feature>
<comment type="caution">
    <text evidence="2">The sequence shown here is derived from an EMBL/GenBank/DDBJ whole genome shotgun (WGS) entry which is preliminary data.</text>
</comment>
<name>A0ABV3Q4V2_9BACL</name>
<dbReference type="Gene3D" id="3.40.50.12090">
    <property type="match status" value="1"/>
</dbReference>
<sequence length="345" mass="37571">MKYLLRKTLNSLTLLSVLAVLFFGSNQALATSTSSSLNNVVFGDSETTGQTQTPGIQDVTNTDHFYGSNRYETAALISQRGWSRSDTVVLVRGDEFTDAIAAVPLAHKLDAPMLVNGSDVLNDETKQEIERLGAKEVIIIGGYLSINQDVEQQIKALGVAVDRINGSTRYDTAKIIAEQLGNNHDEAIVINVNAFTDGIAIAPYAAREGIPILFTEKDYIPKETKDILDQVKSTTVLGGYLVISDDILRQMPAPNQIAGATVYSTTDMVIKLFNSSRNQAYVVSRDSFADGMTASVLAAKNDESIIFSNANQLLDVPRQTMNLFDNITIIGGPFSPDLVEEIRNR</sequence>
<evidence type="ECO:0000256" key="1">
    <source>
        <dbReference type="SAM" id="SignalP"/>
    </source>
</evidence>
<dbReference type="InterPro" id="IPR007253">
    <property type="entry name" value="Cell_wall-bd_2"/>
</dbReference>
<protein>
    <submittedName>
        <fullName evidence="2">Cell wall-binding repeat-containing protein</fullName>
    </submittedName>
</protein>
<dbReference type="RefSeq" id="WP_367779863.1">
    <property type="nucleotide sequence ID" value="NZ_JBFMIA010000010.1"/>
</dbReference>
<dbReference type="Proteomes" id="UP001556040">
    <property type="component" value="Unassembled WGS sequence"/>
</dbReference>
<dbReference type="PANTHER" id="PTHR30032:SF4">
    <property type="entry name" value="AMIDASE ENHANCER"/>
    <property type="match status" value="1"/>
</dbReference>
<dbReference type="PANTHER" id="PTHR30032">
    <property type="entry name" value="N-ACETYLMURAMOYL-L-ALANINE AMIDASE-RELATED"/>
    <property type="match status" value="1"/>
</dbReference>
<dbReference type="Pfam" id="PF04122">
    <property type="entry name" value="CW_binding_2"/>
    <property type="match status" value="3"/>
</dbReference>
<dbReference type="EMBL" id="JBFMIA010000010">
    <property type="protein sequence ID" value="MEW9502370.1"/>
    <property type="molecule type" value="Genomic_DNA"/>
</dbReference>
<keyword evidence="1" id="KW-0732">Signal</keyword>